<protein>
    <submittedName>
        <fullName evidence="2">Uncharacterized protein</fullName>
    </submittedName>
</protein>
<feature type="compositionally biased region" description="Pro residues" evidence="1">
    <location>
        <begin position="301"/>
        <end position="313"/>
    </location>
</feature>
<dbReference type="OrthoDB" id="10583834at2759"/>
<keyword evidence="3" id="KW-1185">Reference proteome</keyword>
<feature type="compositionally biased region" description="Polar residues" evidence="1">
    <location>
        <begin position="1308"/>
        <end position="1325"/>
    </location>
</feature>
<gene>
    <name evidence="2" type="ORF">MCOR_23180</name>
</gene>
<dbReference type="EMBL" id="CACVKT020004065">
    <property type="protein sequence ID" value="CAC5387899.1"/>
    <property type="molecule type" value="Genomic_DNA"/>
</dbReference>
<reference evidence="2 3" key="1">
    <citation type="submission" date="2020-06" db="EMBL/GenBank/DDBJ databases">
        <authorList>
            <person name="Li R."/>
            <person name="Bekaert M."/>
        </authorList>
    </citation>
    <scope>NUCLEOTIDE SEQUENCE [LARGE SCALE GENOMIC DNA]</scope>
    <source>
        <strain evidence="3">wild</strain>
    </source>
</reference>
<feature type="compositionally biased region" description="Low complexity" evidence="1">
    <location>
        <begin position="391"/>
        <end position="412"/>
    </location>
</feature>
<feature type="compositionally biased region" description="Polar residues" evidence="1">
    <location>
        <begin position="118"/>
        <end position="150"/>
    </location>
</feature>
<feature type="compositionally biased region" description="Low complexity" evidence="1">
    <location>
        <begin position="456"/>
        <end position="467"/>
    </location>
</feature>
<feature type="compositionally biased region" description="Pro residues" evidence="1">
    <location>
        <begin position="1573"/>
        <end position="1590"/>
    </location>
</feature>
<sequence>MGSGLHLPNVAVISPVKLTMEYIQLLILGCLITVCSSAHFDSQKHSNKNENKASFSTNSNRPNQISRSESSNVPRQISGNGSNMPRRIVIGSKPGMTSFSFKSATKNGVNFQPKASHKSNIPSQPNDINQQPQPKQTEPSYSISMNQNQKPRPRLTEPLHSNSMNQNQQPRPRQTEPLYSNSMNQNQQQRPRKTKPSHSNSMNQNQQPRPRQAEQSHTNSINQNQQPRPRQMVPSHAFSMNQNKQPRNRQTVPSHSYSMNQRQQQPKRPFSPSTNRQFQETPSQPLPNRNFLIPSSNVNQPQPPPNSNQPQSPPNLNQQQPPPNFNQPRPPPNLNQPQPPPNLNQPRPHPNLNQPQPQPPPNLNRPQQTLHVKQQHRQPNVNQPQPPPNVNQPLLKPNVNQPQPRPTVNQRQPQPPPNVNQPQPQQNVNQRQSPPNVNQPQVQQNVNQRQPPPNVNQPQPQQNMNQRQPPPNVNLPQPQQDLNQRQPPPNVNQPEPPLNQGFDFQYHTIVPSNNPNNAQKFVFTAPTFQAFPQGNKNALHADIIDKRNNITDTSVMGTSRIDIQSIINHTGMVGDNGHKIFSSNSVHASKQAPSKGFNISNDTNRINPLSPLRSLSNREIMQFKMHNSKDISKKFVLTADSFDNSNKKTDATVHQEVVLEQLNKLFENMPIFSFRHNDRNAATKGKDDRHKASKKNNVNHMNQNFNRLDKIPQPFIHKSFSPVDFALSHNSETHVVVSKSFNTYGQQTNKDELHTTRHHPIKHMVNLNDKELTQKTNLFTVSRKDPYIPKKVSNHSVKGRRMNVLSMLENSLLHPEGQKKKNDDLRTENQPSWFVLSHPIIHNTNATLLTKNQTKAGKQVKINSKQSVPLKHFKTSNEITLPHVVANVIAIQDGTFNKSSDVIRLPLNISDIIALRGKLLKDGDETNAITTEPMSTTIDSSVNMSKFENQKPPYWNNVSISETGNELGNIKTTILSSLNESVAVLSQRHNEPNISHLSILNDSSFLLYSAMNDTANHSQRMNNISKKDNLTDKTESIPTAQSQTTLTDSPKPLTTVLNTITTVTTETNSVTNAESAYHNTGNVISKFDISNAIISPEMSKKAKLNSEEGKSSIADSKNDLSKMNIPNRWNSIIKDGINAASNNNRTILPLLVENLTKHKPELKGHMNVSRRITDKDNSSKTFFRMNLSEPNSLNSSILFVNETYDDQLAIITNTSQRLKVKMKDIDKTAMKTKMVSANIANLYNNIMSRIKNIYSNAKTLDAHGEWYPHEVSRTSNPVIIIPNEAMLTYLAPGPPRHFQTPPPGRYQTPPSGQIQAPSQTSSANQQIYQRPPIPPHMIKQPLIVPQGPATVNVPTARHPFQGQLVLAPNQVPVNAGPQTVKQPVQDLTVQNSLTNNPNLAPQPQQAVQSQQAPVQINAAQQVVQPQQTVNQPVQPAKANQVQQVNQPLSPVNQPIQSITQAQSPPNKSIQTMVPSQQQQPAMPIQTQPVHMQQQQPGMPIQTQPVYMQQHQPAMPIQTQTAHLQQQQPSMPIQTQPVHLQQQQPHQDRFSPAPQYPHQQQRYNYQPQYQRPVYQPPVYSPRPQTPKPTPKPTTTTTTTTTPKPPPQTEAPEYEGVEVEGPTHAPPPRYQPGSNQHQQHPYYPPTRTPMQDFFMMYPLIDYYFT</sequence>
<feature type="compositionally biased region" description="Pro residues" evidence="1">
    <location>
        <begin position="486"/>
        <end position="497"/>
    </location>
</feature>
<feature type="compositionally biased region" description="Low complexity" evidence="1">
    <location>
        <begin position="1591"/>
        <end position="1600"/>
    </location>
</feature>
<feature type="compositionally biased region" description="Polar residues" evidence="1">
    <location>
        <begin position="95"/>
        <end position="110"/>
    </location>
</feature>
<dbReference type="Proteomes" id="UP000507470">
    <property type="component" value="Unassembled WGS sequence"/>
</dbReference>
<feature type="compositionally biased region" description="Low complexity" evidence="1">
    <location>
        <begin position="1517"/>
        <end position="1544"/>
    </location>
</feature>
<feature type="region of interest" description="Disordered" evidence="1">
    <location>
        <begin position="41"/>
        <end position="503"/>
    </location>
</feature>
<feature type="region of interest" description="Disordered" evidence="1">
    <location>
        <begin position="1507"/>
        <end position="1558"/>
    </location>
</feature>
<feature type="compositionally biased region" description="Pro residues" evidence="1">
    <location>
        <begin position="1294"/>
        <end position="1304"/>
    </location>
</feature>
<feature type="region of interest" description="Disordered" evidence="1">
    <location>
        <begin position="1294"/>
        <end position="1325"/>
    </location>
</feature>
<feature type="compositionally biased region" description="Polar residues" evidence="1">
    <location>
        <begin position="197"/>
        <end position="228"/>
    </location>
</feature>
<feature type="compositionally biased region" description="Low complexity" evidence="1">
    <location>
        <begin position="420"/>
        <end position="449"/>
    </location>
</feature>
<name>A0A6J8BYQ8_MYTCO</name>
<feature type="compositionally biased region" description="Basic and acidic residues" evidence="1">
    <location>
        <begin position="41"/>
        <end position="51"/>
    </location>
</feature>
<feature type="compositionally biased region" description="Polar residues" evidence="1">
    <location>
        <begin position="159"/>
        <end position="189"/>
    </location>
</feature>
<feature type="compositionally biased region" description="Polar residues" evidence="1">
    <location>
        <begin position="52"/>
        <end position="83"/>
    </location>
</feature>
<organism evidence="2 3">
    <name type="scientific">Mytilus coruscus</name>
    <name type="common">Sea mussel</name>
    <dbReference type="NCBI Taxonomy" id="42192"/>
    <lineage>
        <taxon>Eukaryota</taxon>
        <taxon>Metazoa</taxon>
        <taxon>Spiralia</taxon>
        <taxon>Lophotrochozoa</taxon>
        <taxon>Mollusca</taxon>
        <taxon>Bivalvia</taxon>
        <taxon>Autobranchia</taxon>
        <taxon>Pteriomorphia</taxon>
        <taxon>Mytilida</taxon>
        <taxon>Mytiloidea</taxon>
        <taxon>Mytilidae</taxon>
        <taxon>Mytilinae</taxon>
        <taxon>Mytilus</taxon>
    </lineage>
</organism>
<feature type="region of interest" description="Disordered" evidence="1">
    <location>
        <begin position="1571"/>
        <end position="1647"/>
    </location>
</feature>
<proteinExistence type="predicted"/>
<evidence type="ECO:0000313" key="3">
    <source>
        <dbReference type="Proteomes" id="UP000507470"/>
    </source>
</evidence>
<evidence type="ECO:0000256" key="1">
    <source>
        <dbReference type="SAM" id="MobiDB-lite"/>
    </source>
</evidence>
<accession>A0A6J8BYQ8</accession>
<feature type="compositionally biased region" description="Polar residues" evidence="1">
    <location>
        <begin position="1036"/>
        <end position="1048"/>
    </location>
</feature>
<feature type="compositionally biased region" description="Low complexity" evidence="1">
    <location>
        <begin position="474"/>
        <end position="485"/>
    </location>
</feature>
<dbReference type="PRINTS" id="PR01217">
    <property type="entry name" value="PRICHEXTENSN"/>
</dbReference>
<feature type="compositionally biased region" description="Polar residues" evidence="1">
    <location>
        <begin position="238"/>
        <end position="287"/>
    </location>
</feature>
<feature type="region of interest" description="Disordered" evidence="1">
    <location>
        <begin position="592"/>
        <end position="611"/>
    </location>
</feature>
<evidence type="ECO:0000313" key="2">
    <source>
        <dbReference type="EMBL" id="CAC5387899.1"/>
    </source>
</evidence>
<feature type="compositionally biased region" description="Pro residues" evidence="1">
    <location>
        <begin position="320"/>
        <end position="349"/>
    </location>
</feature>
<feature type="region of interest" description="Disordered" evidence="1">
    <location>
        <begin position="1027"/>
        <end position="1051"/>
    </location>
</feature>